<dbReference type="InterPro" id="IPR036412">
    <property type="entry name" value="HAD-like_sf"/>
</dbReference>
<dbReference type="Gene3D" id="3.40.50.1000">
    <property type="entry name" value="HAD superfamily/HAD-like"/>
    <property type="match status" value="1"/>
</dbReference>
<evidence type="ECO:0000313" key="2">
    <source>
        <dbReference type="EMBL" id="SDX98002.1"/>
    </source>
</evidence>
<keyword evidence="1" id="KW-0378">Hydrolase</keyword>
<dbReference type="NCBIfam" id="TIGR01549">
    <property type="entry name" value="HAD-SF-IA-v1"/>
    <property type="match status" value="1"/>
</dbReference>
<keyword evidence="3" id="KW-1185">Reference proteome</keyword>
<gene>
    <name evidence="2" type="ORF">SAMN05216215_101838</name>
</gene>
<dbReference type="EMBL" id="FNOK01000018">
    <property type="protein sequence ID" value="SDX98002.1"/>
    <property type="molecule type" value="Genomic_DNA"/>
</dbReference>
<evidence type="ECO:0000313" key="3">
    <source>
        <dbReference type="Proteomes" id="UP000199529"/>
    </source>
</evidence>
<dbReference type="Proteomes" id="UP000199529">
    <property type="component" value="Unassembled WGS sequence"/>
</dbReference>
<dbReference type="InterPro" id="IPR023214">
    <property type="entry name" value="HAD_sf"/>
</dbReference>
<dbReference type="RefSeq" id="WP_093267479.1">
    <property type="nucleotide sequence ID" value="NZ_FNOK01000018.1"/>
</dbReference>
<dbReference type="GO" id="GO:0016787">
    <property type="term" value="F:hydrolase activity"/>
    <property type="evidence" value="ECO:0007669"/>
    <property type="project" value="UniProtKB-KW"/>
</dbReference>
<accession>A0A1H3G3U7</accession>
<sequence>MTPSPSLLVTVDVGGTLGIAEGPGLAMRLTEASPLPAARAREIMRAGLHTQPALTDTVVAEVCEALEVPPEAFPRDVVPAPFRLFPCTTAALCRISAVATVATLSNVTCVDADTEGLRSQLSAWVSDFFPSCRLGHSKPDPQAFHAVANHFGVTPDRMIHIGDDWACDIVGAVEAGATAIWISGGRSMPHGSWGIDHHVLVAHDLAAAAMHTQHLATGSVE</sequence>
<proteinExistence type="predicted"/>
<reference evidence="3" key="1">
    <citation type="submission" date="2016-10" db="EMBL/GenBank/DDBJ databases">
        <authorList>
            <person name="Varghese N."/>
            <person name="Submissions S."/>
        </authorList>
    </citation>
    <scope>NUCLEOTIDE SEQUENCE [LARGE SCALE GENOMIC DNA]</scope>
    <source>
        <strain evidence="3">CGMCC 4.3530</strain>
    </source>
</reference>
<organism evidence="2 3">
    <name type="scientific">Saccharopolyspora shandongensis</name>
    <dbReference type="NCBI Taxonomy" id="418495"/>
    <lineage>
        <taxon>Bacteria</taxon>
        <taxon>Bacillati</taxon>
        <taxon>Actinomycetota</taxon>
        <taxon>Actinomycetes</taxon>
        <taxon>Pseudonocardiales</taxon>
        <taxon>Pseudonocardiaceae</taxon>
        <taxon>Saccharopolyspora</taxon>
    </lineage>
</organism>
<name>A0A1H3G3U7_9PSEU</name>
<dbReference type="AlphaFoldDB" id="A0A1H3G3U7"/>
<dbReference type="InterPro" id="IPR006439">
    <property type="entry name" value="HAD-SF_hydro_IA"/>
</dbReference>
<protein>
    <submittedName>
        <fullName evidence="2">Haloacid dehalogenase superfamily, subfamily IA, variant 3 with third motif having DD or ED/haloacid dehalogenase superfamily, subfamily IA, variant 1 with third motif having Dx(3-4)D or Dx(3-4)E</fullName>
    </submittedName>
</protein>
<dbReference type="Pfam" id="PF13242">
    <property type="entry name" value="Hydrolase_like"/>
    <property type="match status" value="1"/>
</dbReference>
<dbReference type="InterPro" id="IPR051540">
    <property type="entry name" value="S-2-haloacid_dehalogenase"/>
</dbReference>
<dbReference type="SUPFAM" id="SSF56784">
    <property type="entry name" value="HAD-like"/>
    <property type="match status" value="1"/>
</dbReference>
<dbReference type="PANTHER" id="PTHR43316">
    <property type="entry name" value="HYDROLASE, HALOACID DELAHOGENASE-RELATED"/>
    <property type="match status" value="1"/>
</dbReference>
<dbReference type="STRING" id="418495.SAMN05216215_101838"/>
<evidence type="ECO:0000256" key="1">
    <source>
        <dbReference type="ARBA" id="ARBA00022801"/>
    </source>
</evidence>
<dbReference type="OrthoDB" id="9797743at2"/>